<proteinExistence type="predicted"/>
<dbReference type="AlphaFoldDB" id="A0A250JZK8"/>
<dbReference type="PANTHER" id="PTHR38009:SF1">
    <property type="entry name" value="CONSERVED HYPOTHETICAL PHAGE TAIL PROTEIN"/>
    <property type="match status" value="1"/>
</dbReference>
<dbReference type="InterPro" id="IPR011747">
    <property type="entry name" value="CHP02241"/>
</dbReference>
<protein>
    <submittedName>
        <fullName evidence="1">Phage tail protein</fullName>
    </submittedName>
</protein>
<evidence type="ECO:0000313" key="1">
    <source>
        <dbReference type="EMBL" id="ATB48781.1"/>
    </source>
</evidence>
<dbReference type="InterPro" id="IPR010667">
    <property type="entry name" value="Phage_T4_Gp19"/>
</dbReference>
<sequence>MSGDLWPLHTFRFELSFQPEPLSGSSPDEAPVDGAFSECTGLEATMEPKAIRVGGHNSGAVQRAGPVSFGTVVLKRGLSSGGRLARWFTRVSGGDYGYRCTVRIRLKAPSEDGGTQTVLTYKLERAMPVKFKAADFNARATDVGIEELHLVHEGLSLED</sequence>
<gene>
    <name evidence="1" type="ORF">MYMAC_004412</name>
</gene>
<organism evidence="1 2">
    <name type="scientific">Corallococcus macrosporus DSM 14697</name>
    <dbReference type="NCBI Taxonomy" id="1189310"/>
    <lineage>
        <taxon>Bacteria</taxon>
        <taxon>Pseudomonadati</taxon>
        <taxon>Myxococcota</taxon>
        <taxon>Myxococcia</taxon>
        <taxon>Myxococcales</taxon>
        <taxon>Cystobacterineae</taxon>
        <taxon>Myxococcaceae</taxon>
        <taxon>Corallococcus</taxon>
    </lineage>
</organism>
<dbReference type="KEGG" id="mmas:MYMAC_004412"/>
<evidence type="ECO:0000313" key="2">
    <source>
        <dbReference type="Proteomes" id="UP000217343"/>
    </source>
</evidence>
<dbReference type="EMBL" id="CP022203">
    <property type="protein sequence ID" value="ATB48781.1"/>
    <property type="molecule type" value="Genomic_DNA"/>
</dbReference>
<reference evidence="1 2" key="1">
    <citation type="submission" date="2017-06" db="EMBL/GenBank/DDBJ databases">
        <title>Sequencing and comparative analysis of myxobacterial genomes.</title>
        <authorList>
            <person name="Rupp O."/>
            <person name="Goesmann A."/>
            <person name="Sogaard-Andersen L."/>
        </authorList>
    </citation>
    <scope>NUCLEOTIDE SEQUENCE [LARGE SCALE GENOMIC DNA]</scope>
    <source>
        <strain evidence="1 2">DSM 14697</strain>
    </source>
</reference>
<dbReference type="NCBIfam" id="TIGR02241">
    <property type="entry name" value="conserved hypothetical phage tail region protein"/>
    <property type="match status" value="1"/>
</dbReference>
<keyword evidence="2" id="KW-1185">Reference proteome</keyword>
<name>A0A250JZK8_9BACT</name>
<dbReference type="PANTHER" id="PTHR38009">
    <property type="entry name" value="CONSERVED HYPOTHETICAL PHAGE TAIL PROTEIN"/>
    <property type="match status" value="1"/>
</dbReference>
<dbReference type="OrthoDB" id="9799891at2"/>
<dbReference type="GO" id="GO:0005198">
    <property type="term" value="F:structural molecule activity"/>
    <property type="evidence" value="ECO:0007669"/>
    <property type="project" value="InterPro"/>
</dbReference>
<dbReference type="Proteomes" id="UP000217343">
    <property type="component" value="Chromosome"/>
</dbReference>
<dbReference type="RefSeq" id="WP_013941085.1">
    <property type="nucleotide sequence ID" value="NZ_CP022203.1"/>
</dbReference>
<dbReference type="Pfam" id="PF06841">
    <property type="entry name" value="Phage_T4_gp19"/>
    <property type="match status" value="1"/>
</dbReference>
<accession>A0A250JZK8</accession>